<comment type="caution">
    <text evidence="2">The sequence shown here is derived from an EMBL/GenBank/DDBJ whole genome shotgun (WGS) entry which is preliminary data.</text>
</comment>
<evidence type="ECO:0000256" key="1">
    <source>
        <dbReference type="SAM" id="MobiDB-lite"/>
    </source>
</evidence>
<accession>A0ABQ5F5N1</accession>
<dbReference type="Proteomes" id="UP001151760">
    <property type="component" value="Unassembled WGS sequence"/>
</dbReference>
<evidence type="ECO:0000313" key="3">
    <source>
        <dbReference type="Proteomes" id="UP001151760"/>
    </source>
</evidence>
<feature type="region of interest" description="Disordered" evidence="1">
    <location>
        <begin position="1"/>
        <end position="38"/>
    </location>
</feature>
<keyword evidence="3" id="KW-1185">Reference proteome</keyword>
<feature type="compositionally biased region" description="Polar residues" evidence="1">
    <location>
        <begin position="1"/>
        <end position="22"/>
    </location>
</feature>
<name>A0ABQ5F5N1_9ASTR</name>
<reference evidence="2" key="1">
    <citation type="journal article" date="2022" name="Int. J. Mol. Sci.">
        <title>Draft Genome of Tanacetum Coccineum: Genomic Comparison of Closely Related Tanacetum-Family Plants.</title>
        <authorList>
            <person name="Yamashiro T."/>
            <person name="Shiraishi A."/>
            <person name="Nakayama K."/>
            <person name="Satake H."/>
        </authorList>
    </citation>
    <scope>NUCLEOTIDE SEQUENCE</scope>
</reference>
<dbReference type="EMBL" id="BQNB010016995">
    <property type="protein sequence ID" value="GJT58185.1"/>
    <property type="molecule type" value="Genomic_DNA"/>
</dbReference>
<organism evidence="2 3">
    <name type="scientific">Tanacetum coccineum</name>
    <dbReference type="NCBI Taxonomy" id="301880"/>
    <lineage>
        <taxon>Eukaryota</taxon>
        <taxon>Viridiplantae</taxon>
        <taxon>Streptophyta</taxon>
        <taxon>Embryophyta</taxon>
        <taxon>Tracheophyta</taxon>
        <taxon>Spermatophyta</taxon>
        <taxon>Magnoliopsida</taxon>
        <taxon>eudicotyledons</taxon>
        <taxon>Gunneridae</taxon>
        <taxon>Pentapetalae</taxon>
        <taxon>asterids</taxon>
        <taxon>campanulids</taxon>
        <taxon>Asterales</taxon>
        <taxon>Asteraceae</taxon>
        <taxon>Asteroideae</taxon>
        <taxon>Anthemideae</taxon>
        <taxon>Anthemidinae</taxon>
        <taxon>Tanacetum</taxon>
    </lineage>
</organism>
<protein>
    <submittedName>
        <fullName evidence="2">Uncharacterized protein</fullName>
    </submittedName>
</protein>
<sequence>MPTDTQHTHTFIQPSTSQPQMKQRSKRPKRKDTQVSQYSVYSDNVADEAFNEEMDNSLVRAATTASSLEAERQDTMRDTIAQPWFENVSKTSNDSLLTGNTKTAQAQEITSLKLRVKKLEKKGGSRTHKLKRLYKVGRSTRVIASDEASLCDQEDASKQGRKIDDIDKDAEITLDMAEKGINVAEKEVSTTDLVTTAGEVVTTICVEISTASPTETIIADDLTLAQTLIEIGSKAIIEEPEKPTKRKDQIRHDKEVAQRLQAQMQAESGKKIGL</sequence>
<proteinExistence type="predicted"/>
<evidence type="ECO:0000313" key="2">
    <source>
        <dbReference type="EMBL" id="GJT58185.1"/>
    </source>
</evidence>
<gene>
    <name evidence="2" type="ORF">Tco_0993239</name>
</gene>
<reference evidence="2" key="2">
    <citation type="submission" date="2022-01" db="EMBL/GenBank/DDBJ databases">
        <authorList>
            <person name="Yamashiro T."/>
            <person name="Shiraishi A."/>
            <person name="Satake H."/>
            <person name="Nakayama K."/>
        </authorList>
    </citation>
    <scope>NUCLEOTIDE SEQUENCE</scope>
</reference>